<dbReference type="RefSeq" id="WP_112146685.1">
    <property type="nucleotide sequence ID" value="NZ_PGTO01000016.1"/>
</dbReference>
<keyword evidence="4" id="KW-1185">Reference proteome</keyword>
<feature type="signal peptide" evidence="1">
    <location>
        <begin position="1"/>
        <end position="34"/>
    </location>
</feature>
<comment type="caution">
    <text evidence="3">The sequence shown here is derived from an EMBL/GenBank/DDBJ whole genome shotgun (WGS) entry which is preliminary data.</text>
</comment>
<dbReference type="InterPro" id="IPR032711">
    <property type="entry name" value="SoxY"/>
</dbReference>
<gene>
    <name evidence="3" type="primary">soxY</name>
    <name evidence="3" type="ORF">CU669_16440</name>
</gene>
<dbReference type="Proteomes" id="UP000251075">
    <property type="component" value="Unassembled WGS sequence"/>
</dbReference>
<dbReference type="Pfam" id="PF13501">
    <property type="entry name" value="SoxY"/>
    <property type="match status" value="1"/>
</dbReference>
<evidence type="ECO:0000313" key="4">
    <source>
        <dbReference type="Proteomes" id="UP000251075"/>
    </source>
</evidence>
<dbReference type="PROSITE" id="PS51318">
    <property type="entry name" value="TAT"/>
    <property type="match status" value="1"/>
</dbReference>
<name>A0A364NUV0_9PROT</name>
<reference evidence="3 4" key="1">
    <citation type="submission" date="2017-11" db="EMBL/GenBank/DDBJ databases">
        <title>Draft genome sequence of magnetotactic bacterium Magnetospirillum kuznetsovii LBB-42.</title>
        <authorList>
            <person name="Grouzdev D.S."/>
            <person name="Rysina M.S."/>
            <person name="Baslerov R.V."/>
            <person name="Koziaeva V."/>
        </authorList>
    </citation>
    <scope>NUCLEOTIDE SEQUENCE [LARGE SCALE GENOMIC DNA]</scope>
    <source>
        <strain evidence="3 4">LBB-42</strain>
    </source>
</reference>
<accession>A0A364NUV0</accession>
<protein>
    <submittedName>
        <fullName evidence="3">Thiosulfate oxidation carrier protein SoxY</fullName>
    </submittedName>
</protein>
<dbReference type="OrthoDB" id="9804570at2"/>
<dbReference type="InterPro" id="IPR006311">
    <property type="entry name" value="TAT_signal"/>
</dbReference>
<dbReference type="InterPro" id="IPR016568">
    <property type="entry name" value="Sulphur_oxidation_SoxY"/>
</dbReference>
<dbReference type="Gene3D" id="2.60.40.2470">
    <property type="entry name" value="SoxY domain"/>
    <property type="match status" value="1"/>
</dbReference>
<evidence type="ECO:0000256" key="1">
    <source>
        <dbReference type="SAM" id="SignalP"/>
    </source>
</evidence>
<keyword evidence="1" id="KW-0732">Signal</keyword>
<dbReference type="PIRSF" id="PIRSF010312">
    <property type="entry name" value="Sulphur_oxidation_SoxY"/>
    <property type="match status" value="1"/>
</dbReference>
<dbReference type="NCBIfam" id="TIGR04488">
    <property type="entry name" value="SoxY_true_GGCGG"/>
    <property type="match status" value="1"/>
</dbReference>
<dbReference type="InterPro" id="IPR038162">
    <property type="entry name" value="SoxY_sf"/>
</dbReference>
<feature type="domain" description="Ig-like SoxY" evidence="2">
    <location>
        <begin position="45"/>
        <end position="152"/>
    </location>
</feature>
<evidence type="ECO:0000259" key="2">
    <source>
        <dbReference type="Pfam" id="PF13501"/>
    </source>
</evidence>
<organism evidence="3 4">
    <name type="scientific">Paramagnetospirillum kuznetsovii</name>
    <dbReference type="NCBI Taxonomy" id="2053833"/>
    <lineage>
        <taxon>Bacteria</taxon>
        <taxon>Pseudomonadati</taxon>
        <taxon>Pseudomonadota</taxon>
        <taxon>Alphaproteobacteria</taxon>
        <taxon>Rhodospirillales</taxon>
        <taxon>Magnetospirillaceae</taxon>
        <taxon>Paramagnetospirillum</taxon>
    </lineage>
</organism>
<proteinExistence type="predicted"/>
<evidence type="ECO:0000313" key="3">
    <source>
        <dbReference type="EMBL" id="RAU20858.1"/>
    </source>
</evidence>
<dbReference type="EMBL" id="PGTO01000016">
    <property type="protein sequence ID" value="RAU20858.1"/>
    <property type="molecule type" value="Genomic_DNA"/>
</dbReference>
<dbReference type="AlphaFoldDB" id="A0A364NUV0"/>
<feature type="chain" id="PRO_5016800569" evidence="1">
    <location>
        <begin position="35"/>
        <end position="154"/>
    </location>
</feature>
<sequence>MSQDVNSDLSRRGVLLGMGAGAAALALMPSVAHATREEANDAFAKLTGGAKPQAGKVTLKLPEIAENGNTVPFTVVVDNPMTEANYVKAIHVMAEGNPAPGVVSYFLQPTGKAEVYGRMRLAKTQDVRAVAVLSDGSAWEGKKEVKVTIGGCGG</sequence>